<evidence type="ECO:0000313" key="4">
    <source>
        <dbReference type="RefSeq" id="XP_007193133.2"/>
    </source>
</evidence>
<organism evidence="3 4">
    <name type="scientific">Balaenoptera acutorostrata</name>
    <name type="common">Common minke whale</name>
    <name type="synonym">Balaena rostrata</name>
    <dbReference type="NCBI Taxonomy" id="9767"/>
    <lineage>
        <taxon>Eukaryota</taxon>
        <taxon>Metazoa</taxon>
        <taxon>Chordata</taxon>
        <taxon>Craniata</taxon>
        <taxon>Vertebrata</taxon>
        <taxon>Euteleostomi</taxon>
        <taxon>Mammalia</taxon>
        <taxon>Eutheria</taxon>
        <taxon>Laurasiatheria</taxon>
        <taxon>Artiodactyla</taxon>
        <taxon>Whippomorpha</taxon>
        <taxon>Cetacea</taxon>
        <taxon>Mysticeti</taxon>
        <taxon>Balaenopteridae</taxon>
        <taxon>Balaenoptera</taxon>
    </lineage>
</organism>
<dbReference type="Proteomes" id="UP001652580">
    <property type="component" value="Chromosome 15"/>
</dbReference>
<sequence length="578" mass="65391">MAAAAPLCLLVLLLLGPGVWGQTEPPRDSLREELVITPLPSGDVAATFQFRTRWDSELQREEVSHYRLFPKALGQLISKYSLRELHLSLTQGFWRTRYWGTPFLQAPSGAELWAWFQDTVTDVDESWKELSNVLSGIFCASLNFIDSTNTVTPSASFKPLGLANGTDHSFLRYAVLPREVVCTENLTPWKKLLPCSSKAGLSVLLKADRLFHTSYHSQAVHIRPVCRDARCASISWELRQTLSVVFDAFVTGQGKQDWSLFRMFSRTLTEPCPLALESRVYVDVTNYSQDNETLEVYPPPLTTYQDVVLGTRKTYAVYDLLDTAVINNSRSLNLQLKWKRPPGNEAPPTPFLYAQRYVSGYGLHNGELSTLLYNTHPYRAFPVLLLDTVPWYLRLYVHTLTITSKGKENKPSYIHYQPAQDRMQPHLLEMLIQLPASSVTKVSIQFERALLKWTEYTPDPNHGFYVSPSVLSALVPSEVAAQPVDWEESPLFNTLFPVSDSSSYFVRLYTEPLLVNLPTPDFSMPYNVICLTCTVVAVCYGSFYNLLTRTFQIEEPSKGGLAKRLANLIRRARGVPPL</sequence>
<accession>A0A384B0N9</accession>
<keyword evidence="2" id="KW-0732">Signal</keyword>
<dbReference type="GO" id="GO:0042765">
    <property type="term" value="C:GPI-anchor transamidase complex"/>
    <property type="evidence" value="ECO:0007669"/>
    <property type="project" value="InterPro"/>
</dbReference>
<reference evidence="4" key="1">
    <citation type="submission" date="2025-08" db="UniProtKB">
        <authorList>
            <consortium name="RefSeq"/>
        </authorList>
    </citation>
    <scope>IDENTIFICATION</scope>
</reference>
<gene>
    <name evidence="4" type="primary">PIGT</name>
</gene>
<dbReference type="InterPro" id="IPR007245">
    <property type="entry name" value="PIG-T"/>
</dbReference>
<feature type="signal peptide" evidence="2">
    <location>
        <begin position="1"/>
        <end position="21"/>
    </location>
</feature>
<evidence type="ECO:0000256" key="1">
    <source>
        <dbReference type="SAM" id="Phobius"/>
    </source>
</evidence>
<keyword evidence="1" id="KW-0812">Transmembrane</keyword>
<dbReference type="CTD" id="51604"/>
<protein>
    <submittedName>
        <fullName evidence="4">GPI transamidase component PIG-T isoform X1</fullName>
    </submittedName>
</protein>
<dbReference type="GO" id="GO:0016255">
    <property type="term" value="P:attachment of GPI anchor to protein"/>
    <property type="evidence" value="ECO:0007669"/>
    <property type="project" value="InterPro"/>
</dbReference>
<dbReference type="AlphaFoldDB" id="A0A384B0N9"/>
<dbReference type="InParanoid" id="A0A384B0N9"/>
<keyword evidence="3" id="KW-1185">Reference proteome</keyword>
<keyword evidence="1" id="KW-0472">Membrane</keyword>
<proteinExistence type="predicted"/>
<dbReference type="RefSeq" id="XP_007193133.2">
    <property type="nucleotide sequence ID" value="XM_007193071.3"/>
</dbReference>
<dbReference type="FunCoup" id="A0A384B0N9">
    <property type="interactions" value="2404"/>
</dbReference>
<dbReference type="STRING" id="310752.A0A384B0N9"/>
<feature type="chain" id="PRO_5047472286" evidence="2">
    <location>
        <begin position="22"/>
        <end position="578"/>
    </location>
</feature>
<dbReference type="PANTHER" id="PTHR12959:SF11">
    <property type="entry name" value="GPI TRANSAMIDASE COMPONENT PIG-T"/>
    <property type="match status" value="1"/>
</dbReference>
<dbReference type="GeneID" id="103003741"/>
<dbReference type="Pfam" id="PF04113">
    <property type="entry name" value="Gpi16"/>
    <property type="match status" value="2"/>
</dbReference>
<name>A0A384B0N9_BALAC</name>
<evidence type="ECO:0000313" key="3">
    <source>
        <dbReference type="Proteomes" id="UP001652580"/>
    </source>
</evidence>
<dbReference type="PANTHER" id="PTHR12959">
    <property type="entry name" value="GPI TRANSAMIDASE COMPONENT PIG-T-RELATED"/>
    <property type="match status" value="1"/>
</dbReference>
<keyword evidence="1" id="KW-1133">Transmembrane helix</keyword>
<feature type="transmembrane region" description="Helical" evidence="1">
    <location>
        <begin position="526"/>
        <end position="547"/>
    </location>
</feature>
<evidence type="ECO:0000256" key="2">
    <source>
        <dbReference type="SAM" id="SignalP"/>
    </source>
</evidence>
<dbReference type="KEGG" id="bacu:103003741"/>